<feature type="transmembrane region" description="Helical" evidence="6">
    <location>
        <begin position="663"/>
        <end position="686"/>
    </location>
</feature>
<comment type="caution">
    <text evidence="9">The sequence shown here is derived from an EMBL/GenBank/DDBJ whole genome shotgun (WGS) entry which is preliminary data.</text>
</comment>
<protein>
    <submittedName>
        <fullName evidence="9">ABC transporter permease</fullName>
    </submittedName>
</protein>
<dbReference type="PANTHER" id="PTHR30572">
    <property type="entry name" value="MEMBRANE COMPONENT OF TRANSPORTER-RELATED"/>
    <property type="match status" value="1"/>
</dbReference>
<evidence type="ECO:0000256" key="4">
    <source>
        <dbReference type="ARBA" id="ARBA00022989"/>
    </source>
</evidence>
<dbReference type="OrthoDB" id="8740261at2"/>
<keyword evidence="2" id="KW-1003">Cell membrane</keyword>
<evidence type="ECO:0000256" key="5">
    <source>
        <dbReference type="ARBA" id="ARBA00023136"/>
    </source>
</evidence>
<organism evidence="9 10">
    <name type="scientific">Aquimarina atlantica</name>
    <dbReference type="NCBI Taxonomy" id="1317122"/>
    <lineage>
        <taxon>Bacteria</taxon>
        <taxon>Pseudomonadati</taxon>
        <taxon>Bacteroidota</taxon>
        <taxon>Flavobacteriia</taxon>
        <taxon>Flavobacteriales</taxon>
        <taxon>Flavobacteriaceae</taxon>
        <taxon>Aquimarina</taxon>
    </lineage>
</organism>
<reference evidence="9 10" key="1">
    <citation type="submission" date="2014-04" db="EMBL/GenBank/DDBJ databases">
        <title>Aquimarina sp. 22II-S11-z7 Genome Sequencing.</title>
        <authorList>
            <person name="Lai Q."/>
        </authorList>
    </citation>
    <scope>NUCLEOTIDE SEQUENCE [LARGE SCALE GENOMIC DNA]</scope>
    <source>
        <strain evidence="9 10">22II-S11-z7</strain>
    </source>
</reference>
<feature type="transmembrane region" description="Helical" evidence="6">
    <location>
        <begin position="418"/>
        <end position="438"/>
    </location>
</feature>
<keyword evidence="4 6" id="KW-1133">Transmembrane helix</keyword>
<evidence type="ECO:0000313" key="10">
    <source>
        <dbReference type="Proteomes" id="UP000023541"/>
    </source>
</evidence>
<feature type="transmembrane region" description="Helical" evidence="6">
    <location>
        <begin position="277"/>
        <end position="299"/>
    </location>
</feature>
<dbReference type="Pfam" id="PF02687">
    <property type="entry name" value="FtsX"/>
    <property type="match status" value="2"/>
</dbReference>
<dbReference type="EMBL" id="AQRA01000008">
    <property type="protein sequence ID" value="EZH72489.1"/>
    <property type="molecule type" value="Genomic_DNA"/>
</dbReference>
<feature type="transmembrane region" description="Helical" evidence="6">
    <location>
        <begin position="707"/>
        <end position="732"/>
    </location>
</feature>
<dbReference type="GO" id="GO:0022857">
    <property type="term" value="F:transmembrane transporter activity"/>
    <property type="evidence" value="ECO:0007669"/>
    <property type="project" value="TreeGrafter"/>
</dbReference>
<keyword evidence="10" id="KW-1185">Reference proteome</keyword>
<comment type="subcellular location">
    <subcellularLocation>
        <location evidence="1">Cell membrane</location>
        <topology evidence="1">Multi-pass membrane protein</topology>
    </subcellularLocation>
</comment>
<dbReference type="InterPro" id="IPR003838">
    <property type="entry name" value="ABC3_permease_C"/>
</dbReference>
<dbReference type="STRING" id="1317122.ATO12_23870"/>
<feature type="transmembrane region" description="Helical" evidence="6">
    <location>
        <begin position="21"/>
        <end position="43"/>
    </location>
</feature>
<name>A0A023BR83_9FLAO</name>
<dbReference type="GO" id="GO:0005886">
    <property type="term" value="C:plasma membrane"/>
    <property type="evidence" value="ECO:0007669"/>
    <property type="project" value="UniProtKB-SubCell"/>
</dbReference>
<dbReference type="Proteomes" id="UP000023541">
    <property type="component" value="Unassembled WGS sequence"/>
</dbReference>
<evidence type="ECO:0000256" key="2">
    <source>
        <dbReference type="ARBA" id="ARBA00022475"/>
    </source>
</evidence>
<evidence type="ECO:0000256" key="3">
    <source>
        <dbReference type="ARBA" id="ARBA00022692"/>
    </source>
</evidence>
<gene>
    <name evidence="9" type="ORF">ATO12_23870</name>
</gene>
<feature type="transmembrane region" description="Helical" evidence="6">
    <location>
        <begin position="328"/>
        <end position="351"/>
    </location>
</feature>
<dbReference type="InterPro" id="IPR025857">
    <property type="entry name" value="MacB_PCD"/>
</dbReference>
<accession>A0A023BR83</accession>
<evidence type="ECO:0000256" key="1">
    <source>
        <dbReference type="ARBA" id="ARBA00004651"/>
    </source>
</evidence>
<proteinExistence type="predicted"/>
<dbReference type="AlphaFoldDB" id="A0A023BR83"/>
<sequence length="786" mass="88489">MLKNYLKIAWRNLLRNKSFSVLNIVGLSIGLAVTALIVIWINFEIGIDQFHDNKDRTYQVYNQYPVDGEIWTWNSTPKIMASAIQKDYPEVEHIARVNWDSDFLFAKGDKRINGRGKIVDPDFLKIFSFPLLEGNLETVLDDVNSVIITESFAKKVFGNEPAVGKTVKVDNADSFMVTGILKDLPSNTAFEFDFLMPWAYLKQRGSDDKYWGNNSIATYVMLKKEVDYTLFSEKIKNLRKKYDKDSPEMVTYLYPFTRSWLYSNFENGEEIGGRIDIIRMFGIIAAIILIIACINFMNLSTARSEKRAKEVGVRKVVGARRLTLVSQFLGESILISFIAAVFALILVLVALPTFSTLVEKPLSLDLTNLGFWGSTLGVICFTGLLAGSYPALFLSGFKPSSVLKGTFMKSNTGVTPRKVLVILQFSAAIILITSSIIVSQQLKKVQDRQMGYAKNNLIYSVIQGDSEKNYSLIKEELLASDAVTSITRTSSPVTEGWSNSWNFEWKGKDKENKRIVQRFAADENIKETLGIEIVAGRDFDLYKYPTDSTAAIINESAVALMNFDEPIGQIVKDNGIEWHIVGVAKDFVLDSPFQRIQPMVIEGAKAGFNVIHIKLNKTGSTSENLANVEAVFKKYNPEYPFEYQFIDQEYARKFDSEKRTGQLVSMFTLLTIFISCLGLFGLASYMAENRIKEIGIRKVLGASVRSITTLLSLDFIKLVLVSIVLAVPISWYFMNNWLEDFDYRVNISWQTFVLAGILALAIALVTVSYQAIKAATTNPIKSLRTE</sequence>
<keyword evidence="5 6" id="KW-0472">Membrane</keyword>
<feature type="domain" description="MacB-like periplasmic core" evidence="8">
    <location>
        <begin position="20"/>
        <end position="237"/>
    </location>
</feature>
<dbReference type="InterPro" id="IPR050250">
    <property type="entry name" value="Macrolide_Exporter_MacB"/>
</dbReference>
<evidence type="ECO:0000259" key="7">
    <source>
        <dbReference type="Pfam" id="PF02687"/>
    </source>
</evidence>
<feature type="transmembrane region" description="Helical" evidence="6">
    <location>
        <begin position="371"/>
        <end position="397"/>
    </location>
</feature>
<keyword evidence="3 6" id="KW-0812">Transmembrane</keyword>
<dbReference type="Pfam" id="PF12704">
    <property type="entry name" value="MacB_PCD"/>
    <property type="match status" value="1"/>
</dbReference>
<dbReference type="eggNOG" id="COG0577">
    <property type="taxonomic scope" value="Bacteria"/>
</dbReference>
<evidence type="ECO:0000259" key="8">
    <source>
        <dbReference type="Pfam" id="PF12704"/>
    </source>
</evidence>
<feature type="transmembrane region" description="Helical" evidence="6">
    <location>
        <begin position="752"/>
        <end position="772"/>
    </location>
</feature>
<dbReference type="PANTHER" id="PTHR30572:SF18">
    <property type="entry name" value="ABC-TYPE MACROLIDE FAMILY EXPORT SYSTEM PERMEASE COMPONENT 2"/>
    <property type="match status" value="1"/>
</dbReference>
<dbReference type="RefSeq" id="WP_034245095.1">
    <property type="nucleotide sequence ID" value="NZ_AQRA01000008.1"/>
</dbReference>
<feature type="domain" description="ABC3 transporter permease C-terminal" evidence="7">
    <location>
        <begin position="666"/>
        <end position="779"/>
    </location>
</feature>
<evidence type="ECO:0000313" key="9">
    <source>
        <dbReference type="EMBL" id="EZH72489.1"/>
    </source>
</evidence>
<feature type="domain" description="ABC3 transporter permease C-terminal" evidence="7">
    <location>
        <begin position="283"/>
        <end position="394"/>
    </location>
</feature>
<evidence type="ECO:0000256" key="6">
    <source>
        <dbReference type="SAM" id="Phobius"/>
    </source>
</evidence>